<evidence type="ECO:0000313" key="4">
    <source>
        <dbReference type="Proteomes" id="UP000288805"/>
    </source>
</evidence>
<keyword evidence="3" id="KW-0675">Receptor</keyword>
<dbReference type="Proteomes" id="UP000288805">
    <property type="component" value="Unassembled WGS sequence"/>
</dbReference>
<organism evidence="3 4">
    <name type="scientific">Vitis vinifera</name>
    <name type="common">Grape</name>
    <dbReference type="NCBI Taxonomy" id="29760"/>
    <lineage>
        <taxon>Eukaryota</taxon>
        <taxon>Viridiplantae</taxon>
        <taxon>Streptophyta</taxon>
        <taxon>Embryophyta</taxon>
        <taxon>Tracheophyta</taxon>
        <taxon>Spermatophyta</taxon>
        <taxon>Magnoliopsida</taxon>
        <taxon>eudicotyledons</taxon>
        <taxon>Gunneridae</taxon>
        <taxon>Pentapetalae</taxon>
        <taxon>rosids</taxon>
        <taxon>Vitales</taxon>
        <taxon>Vitaceae</taxon>
        <taxon>Viteae</taxon>
        <taxon>Vitis</taxon>
    </lineage>
</organism>
<accession>A0A438J8E1</accession>
<dbReference type="Gene3D" id="1.10.510.10">
    <property type="entry name" value="Transferase(Phosphotransferase) domain 1"/>
    <property type="match status" value="1"/>
</dbReference>
<name>A0A438J8E1_VITVI</name>
<feature type="domain" description="Protein kinase" evidence="2">
    <location>
        <begin position="1"/>
        <end position="260"/>
    </location>
</feature>
<dbReference type="GO" id="GO:0005524">
    <property type="term" value="F:ATP binding"/>
    <property type="evidence" value="ECO:0007669"/>
    <property type="project" value="InterPro"/>
</dbReference>
<dbReference type="InterPro" id="IPR001245">
    <property type="entry name" value="Ser-Thr/Tyr_kinase_cat_dom"/>
</dbReference>
<evidence type="ECO:0000256" key="1">
    <source>
        <dbReference type="ARBA" id="ARBA00004479"/>
    </source>
</evidence>
<evidence type="ECO:0000313" key="3">
    <source>
        <dbReference type="EMBL" id="RVX05228.1"/>
    </source>
</evidence>
<protein>
    <submittedName>
        <fullName evidence="3">Leucine-rich repeat receptor-like protein kinase TDR</fullName>
    </submittedName>
</protein>
<dbReference type="Gene3D" id="3.30.200.20">
    <property type="entry name" value="Phosphorylase Kinase, domain 1"/>
    <property type="match status" value="1"/>
</dbReference>
<comment type="subcellular location">
    <subcellularLocation>
        <location evidence="1">Membrane</location>
        <topology evidence="1">Single-pass type I membrane protein</topology>
    </subcellularLocation>
</comment>
<dbReference type="FunFam" id="3.30.200.20:FF:001006">
    <property type="entry name" value="Leucine-rich repeat receptor-like protein kinase TDR"/>
    <property type="match status" value="1"/>
</dbReference>
<dbReference type="PANTHER" id="PTHR48006">
    <property type="entry name" value="LEUCINE-RICH REPEAT-CONTAINING PROTEIN DDB_G0281931-RELATED"/>
    <property type="match status" value="1"/>
</dbReference>
<evidence type="ECO:0000259" key="2">
    <source>
        <dbReference type="PROSITE" id="PS50011"/>
    </source>
</evidence>
<gene>
    <name evidence="3" type="primary">TDR_4</name>
    <name evidence="3" type="ORF">CK203_020205</name>
</gene>
<dbReference type="InterPro" id="IPR000719">
    <property type="entry name" value="Prot_kinase_dom"/>
</dbReference>
<proteinExistence type="predicted"/>
<dbReference type="SUPFAM" id="SSF56112">
    <property type="entry name" value="Protein kinase-like (PK-like)"/>
    <property type="match status" value="1"/>
</dbReference>
<keyword evidence="3" id="KW-0808">Transferase</keyword>
<dbReference type="FunFam" id="1.10.510.10:FF:001306">
    <property type="entry name" value="Leucine-rich repeat receptor-like protein kinase TDR"/>
    <property type="match status" value="1"/>
</dbReference>
<sequence length="271" mass="30779">METTPPLSSSVCKAVLPTGITVSVKKIEWEAKRMKVMSEFITRIGNARHKNLIRLLGFCYNKHVAYLLYDYLPNGNLAEKIRMKRDWTAKYKIVIGIARGLHYLHHECYPAIPHGDLKSSDILFDENMEPHLAEFGFKLLAELNKASLPSTISRTETGEFNPAIKEELYTDIYSFGEVIMETITNGRLTNAGGSIQSKPREALLREIYNENEVGSADSMQEEIKLVFEVALLCTRSRPSDRPSMEDVLNLLSGLKSQRFIGFEVTKKQENF</sequence>
<dbReference type="PROSITE" id="PS50011">
    <property type="entry name" value="PROTEIN_KINASE_DOM"/>
    <property type="match status" value="1"/>
</dbReference>
<dbReference type="EMBL" id="QGNW01000057">
    <property type="protein sequence ID" value="RVX05228.1"/>
    <property type="molecule type" value="Genomic_DNA"/>
</dbReference>
<dbReference type="GO" id="GO:0016020">
    <property type="term" value="C:membrane"/>
    <property type="evidence" value="ECO:0007669"/>
    <property type="project" value="UniProtKB-SubCell"/>
</dbReference>
<dbReference type="PANTHER" id="PTHR48006:SF92">
    <property type="entry name" value="LRR RECEPTOR-LIKE SERINE_THREONINE-PROTEIN KINASE GSO1"/>
    <property type="match status" value="1"/>
</dbReference>
<dbReference type="InterPro" id="IPR011009">
    <property type="entry name" value="Kinase-like_dom_sf"/>
</dbReference>
<dbReference type="InterPro" id="IPR051824">
    <property type="entry name" value="LRR_Rcpt-Like_S/T_Kinase"/>
</dbReference>
<dbReference type="GO" id="GO:0004672">
    <property type="term" value="F:protein kinase activity"/>
    <property type="evidence" value="ECO:0007669"/>
    <property type="project" value="InterPro"/>
</dbReference>
<dbReference type="Pfam" id="PF07714">
    <property type="entry name" value="PK_Tyr_Ser-Thr"/>
    <property type="match status" value="1"/>
</dbReference>
<comment type="caution">
    <text evidence="3">The sequence shown here is derived from an EMBL/GenBank/DDBJ whole genome shotgun (WGS) entry which is preliminary data.</text>
</comment>
<dbReference type="OrthoDB" id="676979at2759"/>
<reference evidence="3 4" key="1">
    <citation type="journal article" date="2018" name="PLoS Genet.">
        <title>Population sequencing reveals clonal diversity and ancestral inbreeding in the grapevine cultivar Chardonnay.</title>
        <authorList>
            <person name="Roach M.J."/>
            <person name="Johnson D.L."/>
            <person name="Bohlmann J."/>
            <person name="van Vuuren H.J."/>
            <person name="Jones S.J."/>
            <person name="Pretorius I.S."/>
            <person name="Schmidt S.A."/>
            <person name="Borneman A.R."/>
        </authorList>
    </citation>
    <scope>NUCLEOTIDE SEQUENCE [LARGE SCALE GENOMIC DNA]</scope>
    <source>
        <strain evidence="4">cv. Chardonnay</strain>
        <tissue evidence="3">Leaf</tissue>
    </source>
</reference>
<keyword evidence="3" id="KW-0418">Kinase</keyword>
<dbReference type="AlphaFoldDB" id="A0A438J8E1"/>